<feature type="transmembrane region" description="Helical" evidence="2">
    <location>
        <begin position="458"/>
        <end position="482"/>
    </location>
</feature>
<feature type="transmembrane region" description="Helical" evidence="2">
    <location>
        <begin position="6"/>
        <end position="23"/>
    </location>
</feature>
<reference evidence="3 4" key="1">
    <citation type="submission" date="2008-11" db="EMBL/GenBank/DDBJ databases">
        <title>Draft genome sequence of Bacteroides pectinophilus (ATCC 43243).</title>
        <authorList>
            <person name="Sudarsanam P."/>
            <person name="Ley R."/>
            <person name="Guruge J."/>
            <person name="Turnbaugh P.J."/>
            <person name="Mahowald M."/>
            <person name="Liep D."/>
            <person name="Gordon J."/>
        </authorList>
    </citation>
    <scope>NUCLEOTIDE SEQUENCE [LARGE SCALE GENOMIC DNA]</scope>
    <source>
        <strain evidence="3 4">ATCC 43243</strain>
    </source>
</reference>
<keyword evidence="2" id="KW-0472">Membrane</keyword>
<feature type="transmembrane region" description="Helical" evidence="2">
    <location>
        <begin position="62"/>
        <end position="79"/>
    </location>
</feature>
<dbReference type="HOGENOM" id="CLU_325341_0_0_9"/>
<evidence type="ECO:0000313" key="3">
    <source>
        <dbReference type="EMBL" id="EEC55827.1"/>
    </source>
</evidence>
<sequence length="886" mass="98982">MLESVLFLSTGIVFIMIAVAFMGKKVDAVRCFAIAASVFLVMYTIVASGLIMLNMFSVNRSLMLIVGITAIGAAVIVFKNRKSKPSWIFRLKRHMIPFIICAVFAVAGAGVTNDGFFGMDTTIGVSQAKAMNLASKNETSPFEADYLAQVEDGSDRIAAVNTPLQEKYEHYNVPLTALLALGVYFLGYSNMSFIFIVIGMIILYVFWAFLGNVPFSTVRRRRIIKLGAESAAALVMIFISMAMFGRGNDRVKLEWNELKEISNIVSDYDIVVLDEDIMDKYYVPVASVTGAKVYPEYAQIDEVIPAVSDKGERLYYMSSGVMSSDKIDSMGLYLKNVHRNGNDVLYRNLNFYKTHSSVDYNVIKSRIMTGAMAAMAIFALMMFFAGVFRKFDAGLNLLFSTSVFLGMYSVVSWIMIACGIYTIEYAVAVTMAFAFIAWAVMIYTGARMEFTFTARKNIVLIVLCVAVIMIAGSRIDCNLYALYRTLGRSQTWALKYIYGSDIALVAVKQLPWLTALMALFGRLFGVQSMMLVLPAGIAGAASVIFVLAERIAIAFGVSETPGRRNVLTYAVINLTVAVVTLVSTAAIVKNMDSKECVAQWKNISSYAEQIEPDDSIAIQRSMYEKYRYPLQIMTGVSTCLSGLEYEDSMTKLGNTGKNTYYLTTEVKDPSFERVRIVAHKDSAFLYETFEYLTDRGIYSVADSVTQGFYDTDLSGMAWTKDQNAFIQCDIPYQKYDTVRLYLGSKIKLDEINLEYIDLEFRENWYYVGKAKINADNNGAYIDFRLNWSYMIDGYNVIYFHSGAMWSPLIYGDKDTRTMGFPFHYIQFLTLGDDAPPLVNEDDTLESPEDEAAVDDSDETDEGVDYTDDTDGSESGQSENTQNGADY</sequence>
<feature type="transmembrane region" description="Helical" evidence="2">
    <location>
        <begin position="422"/>
        <end position="446"/>
    </location>
</feature>
<accession>B7AUD6</accession>
<feature type="transmembrane region" description="Helical" evidence="2">
    <location>
        <begin position="567"/>
        <end position="588"/>
    </location>
</feature>
<feature type="compositionally biased region" description="Polar residues" evidence="1">
    <location>
        <begin position="872"/>
        <end position="886"/>
    </location>
</feature>
<dbReference type="Proteomes" id="UP000003136">
    <property type="component" value="Unassembled WGS sequence"/>
</dbReference>
<evidence type="ECO:0000256" key="2">
    <source>
        <dbReference type="SAM" id="Phobius"/>
    </source>
</evidence>
<evidence type="ECO:0000256" key="1">
    <source>
        <dbReference type="SAM" id="MobiDB-lite"/>
    </source>
</evidence>
<feature type="transmembrane region" description="Helical" evidence="2">
    <location>
        <begin position="395"/>
        <end position="416"/>
    </location>
</feature>
<name>B7AUD6_9FIRM</name>
<dbReference type="EMBL" id="ABVQ01000037">
    <property type="protein sequence ID" value="EEC55827.1"/>
    <property type="molecule type" value="Genomic_DNA"/>
</dbReference>
<evidence type="ECO:0000313" key="4">
    <source>
        <dbReference type="Proteomes" id="UP000003136"/>
    </source>
</evidence>
<proteinExistence type="predicted"/>
<dbReference type="AlphaFoldDB" id="B7AUD6"/>
<feature type="transmembrane region" description="Helical" evidence="2">
    <location>
        <begin position="91"/>
        <end position="111"/>
    </location>
</feature>
<feature type="region of interest" description="Disordered" evidence="1">
    <location>
        <begin position="836"/>
        <end position="886"/>
    </location>
</feature>
<feature type="transmembrane region" description="Helical" evidence="2">
    <location>
        <begin position="32"/>
        <end position="56"/>
    </location>
</feature>
<keyword evidence="2" id="KW-1133">Transmembrane helix</keyword>
<feature type="compositionally biased region" description="Acidic residues" evidence="1">
    <location>
        <begin position="839"/>
        <end position="871"/>
    </location>
</feature>
<gene>
    <name evidence="3" type="ORF">BACPEC_02334</name>
</gene>
<feature type="transmembrane region" description="Helical" evidence="2">
    <location>
        <begin position="191"/>
        <end position="211"/>
    </location>
</feature>
<feature type="transmembrane region" description="Helical" evidence="2">
    <location>
        <begin position="367"/>
        <end position="388"/>
    </location>
</feature>
<keyword evidence="2" id="KW-0812">Transmembrane</keyword>
<reference evidence="3 4" key="2">
    <citation type="submission" date="2008-11" db="EMBL/GenBank/DDBJ databases">
        <authorList>
            <person name="Fulton L."/>
            <person name="Clifton S."/>
            <person name="Fulton B."/>
            <person name="Xu J."/>
            <person name="Minx P."/>
            <person name="Pepin K.H."/>
            <person name="Johnson M."/>
            <person name="Bhonagiri V."/>
            <person name="Nash W.E."/>
            <person name="Mardis E.R."/>
            <person name="Wilson R.K."/>
        </authorList>
    </citation>
    <scope>NUCLEOTIDE SEQUENCE [LARGE SCALE GENOMIC DNA]</scope>
    <source>
        <strain evidence="3 4">ATCC 43243</strain>
    </source>
</reference>
<protein>
    <submittedName>
        <fullName evidence="3">Uncharacterized protein</fullName>
    </submittedName>
</protein>
<comment type="caution">
    <text evidence="3">The sequence shown here is derived from an EMBL/GenBank/DDBJ whole genome shotgun (WGS) entry which is preliminary data.</text>
</comment>
<organism evidence="3 4">
    <name type="scientific">[Bacteroides] pectinophilus ATCC 43243</name>
    <dbReference type="NCBI Taxonomy" id="483218"/>
    <lineage>
        <taxon>Bacteria</taxon>
        <taxon>Bacillati</taxon>
        <taxon>Bacillota</taxon>
        <taxon>Clostridia</taxon>
        <taxon>Eubacteriales</taxon>
    </lineage>
</organism>
<feature type="transmembrane region" description="Helical" evidence="2">
    <location>
        <begin position="531"/>
        <end position="555"/>
    </location>
</feature>
<feature type="transmembrane region" description="Helical" evidence="2">
    <location>
        <begin position="223"/>
        <end position="244"/>
    </location>
</feature>
<keyword evidence="4" id="KW-1185">Reference proteome</keyword>
<dbReference type="STRING" id="483218.BACPEC_02334"/>